<dbReference type="GO" id="GO:0020037">
    <property type="term" value="F:heme binding"/>
    <property type="evidence" value="ECO:0007669"/>
    <property type="project" value="InterPro"/>
</dbReference>
<dbReference type="PRINTS" id="PR00385">
    <property type="entry name" value="P450"/>
</dbReference>
<dbReference type="InterPro" id="IPR036396">
    <property type="entry name" value="Cyt_P450_sf"/>
</dbReference>
<name>A0A8J6F4H6_ELECQ</name>
<reference evidence="5" key="1">
    <citation type="thesis" date="2020" institute="ProQuest LLC" country="789 East Eisenhower Parkway, Ann Arbor, MI, USA">
        <title>Comparative Genomics and Chromosome Evolution.</title>
        <authorList>
            <person name="Mudd A.B."/>
        </authorList>
    </citation>
    <scope>NUCLEOTIDE SEQUENCE</scope>
    <source>
        <strain evidence="5">HN-11 Male</strain>
        <tissue evidence="5">Kidney and liver</tissue>
    </source>
</reference>
<dbReference type="EMBL" id="WNTK01000006">
    <property type="protein sequence ID" value="KAG9481487.1"/>
    <property type="molecule type" value="Genomic_DNA"/>
</dbReference>
<organism evidence="5 6">
    <name type="scientific">Eleutherodactylus coqui</name>
    <name type="common">Puerto Rican coqui</name>
    <dbReference type="NCBI Taxonomy" id="57060"/>
    <lineage>
        <taxon>Eukaryota</taxon>
        <taxon>Metazoa</taxon>
        <taxon>Chordata</taxon>
        <taxon>Craniata</taxon>
        <taxon>Vertebrata</taxon>
        <taxon>Euteleostomi</taxon>
        <taxon>Amphibia</taxon>
        <taxon>Batrachia</taxon>
        <taxon>Anura</taxon>
        <taxon>Neobatrachia</taxon>
        <taxon>Hyloidea</taxon>
        <taxon>Eleutherodactylidae</taxon>
        <taxon>Eleutherodactylinae</taxon>
        <taxon>Eleutherodactylus</taxon>
        <taxon>Eleutherodactylus</taxon>
    </lineage>
</organism>
<dbReference type="Proteomes" id="UP000770717">
    <property type="component" value="Unassembled WGS sequence"/>
</dbReference>
<evidence type="ECO:0000256" key="3">
    <source>
        <dbReference type="SAM" id="Coils"/>
    </source>
</evidence>
<keyword evidence="3" id="KW-0175">Coiled coil</keyword>
<evidence type="ECO:0000256" key="2">
    <source>
        <dbReference type="ARBA" id="ARBA00023004"/>
    </source>
</evidence>
<dbReference type="InterPro" id="IPR001128">
    <property type="entry name" value="Cyt_P450"/>
</dbReference>
<dbReference type="Gene3D" id="1.10.630.10">
    <property type="entry name" value="Cytochrome P450"/>
    <property type="match status" value="1"/>
</dbReference>
<dbReference type="Pfam" id="PF00067">
    <property type="entry name" value="p450"/>
    <property type="match status" value="1"/>
</dbReference>
<evidence type="ECO:0000313" key="5">
    <source>
        <dbReference type="EMBL" id="KAG9481487.1"/>
    </source>
</evidence>
<feature type="coiled-coil region" evidence="3">
    <location>
        <begin position="56"/>
        <end position="83"/>
    </location>
</feature>
<accession>A0A8J6F4H6</accession>
<feature type="transmembrane region" description="Helical" evidence="4">
    <location>
        <begin position="292"/>
        <end position="311"/>
    </location>
</feature>
<dbReference type="PANTHER" id="PTHR24293">
    <property type="entry name" value="CYTOCHROME P450 FAMILY 46 SUBFAMILY A"/>
    <property type="match status" value="1"/>
</dbReference>
<gene>
    <name evidence="5" type="ORF">GDO78_010616</name>
</gene>
<keyword evidence="4" id="KW-0472">Membrane</keyword>
<dbReference type="OrthoDB" id="1470350at2759"/>
<dbReference type="PANTHER" id="PTHR24293:SF1">
    <property type="entry name" value="CHOLESTEROL 24-HYDROXYLASE"/>
    <property type="match status" value="1"/>
</dbReference>
<dbReference type="InterPro" id="IPR039983">
    <property type="entry name" value="CYP46A1"/>
</dbReference>
<evidence type="ECO:0000313" key="6">
    <source>
        <dbReference type="Proteomes" id="UP000770717"/>
    </source>
</evidence>
<dbReference type="GO" id="GO:0006707">
    <property type="term" value="P:cholesterol catabolic process"/>
    <property type="evidence" value="ECO:0007669"/>
    <property type="project" value="InterPro"/>
</dbReference>
<keyword evidence="6" id="KW-1185">Reference proteome</keyword>
<evidence type="ECO:0000256" key="4">
    <source>
        <dbReference type="SAM" id="Phobius"/>
    </source>
</evidence>
<dbReference type="PRINTS" id="PR00463">
    <property type="entry name" value="EP450I"/>
</dbReference>
<keyword evidence="4" id="KW-0812">Transmembrane</keyword>
<dbReference type="GO" id="GO:0033781">
    <property type="term" value="F:cholesterol 24-hydroxylase activity"/>
    <property type="evidence" value="ECO:0007669"/>
    <property type="project" value="InterPro"/>
</dbReference>
<dbReference type="SUPFAM" id="SSF48264">
    <property type="entry name" value="Cytochrome P450"/>
    <property type="match status" value="1"/>
</dbReference>
<dbReference type="AlphaFoldDB" id="A0A8J6F4H6"/>
<dbReference type="GO" id="GO:0005506">
    <property type="term" value="F:iron ion binding"/>
    <property type="evidence" value="ECO:0007669"/>
    <property type="project" value="InterPro"/>
</dbReference>
<protein>
    <submittedName>
        <fullName evidence="5">Uncharacterized protein</fullName>
    </submittedName>
</protein>
<keyword evidence="2" id="KW-0408">Iron</keyword>
<comment type="caution">
    <text evidence="5">The sequence shown here is derived from an EMBL/GenBank/DDBJ whole genome shotgun (WGS) entry which is preliminary data.</text>
</comment>
<sequence length="313" mass="36148">MSTKHPKDKFYEQIFKVFGVRFMGNGLLTDRNYDHWHKQRRIMDPAFSRPYLMGLMGTFNEKVEELMEQLNEIADKKTEVNMHTLLNRMTLDVIAKVAFDMDLNALHDDQTPFPRAILMAMKGLVEIRNPLVYFMPSKKKMIQEVRDSIHLLRKTGKECIERRQKMVQDGVEVPTDILTQILRGAALEEDYDIEIMIDNFVTFFIAGQETTANQLAFAVQELSRHPKILQKVQAEVDEVIGSRRDIEYDDLGKLQYLSQVLKETLRLYPPAPGTSRLLEDDILVEGVLIPKGTPVVVFCIVFYSCLILLALHE</sequence>
<comment type="similarity">
    <text evidence="1">Belongs to the cytochrome P450 family.</text>
</comment>
<dbReference type="InterPro" id="IPR002401">
    <property type="entry name" value="Cyt_P450_E_grp-I"/>
</dbReference>
<evidence type="ECO:0000256" key="1">
    <source>
        <dbReference type="ARBA" id="ARBA00010617"/>
    </source>
</evidence>
<keyword evidence="4" id="KW-1133">Transmembrane helix</keyword>
<proteinExistence type="inferred from homology"/>